<dbReference type="PANTHER" id="PTHR16026:SF0">
    <property type="entry name" value="CARTILAGE ACIDIC PROTEIN 1"/>
    <property type="match status" value="1"/>
</dbReference>
<dbReference type="InterPro" id="IPR013517">
    <property type="entry name" value="FG-GAP"/>
</dbReference>
<dbReference type="InterPro" id="IPR011519">
    <property type="entry name" value="UnbV_ASPIC"/>
</dbReference>
<dbReference type="Pfam" id="PF07593">
    <property type="entry name" value="UnbV_ASPIC"/>
    <property type="match status" value="1"/>
</dbReference>
<keyword evidence="6" id="KW-1185">Reference proteome</keyword>
<organism evidence="5 6">
    <name type="scientific">Thermoflexibacter ruber</name>
    <dbReference type="NCBI Taxonomy" id="1003"/>
    <lineage>
        <taxon>Bacteria</taxon>
        <taxon>Pseudomonadati</taxon>
        <taxon>Bacteroidota</taxon>
        <taxon>Cytophagia</taxon>
        <taxon>Cytophagales</taxon>
        <taxon>Thermoflexibacteraceae</taxon>
        <taxon>Thermoflexibacter</taxon>
    </lineage>
</organism>
<evidence type="ECO:0000256" key="3">
    <source>
        <dbReference type="ARBA" id="ARBA00023180"/>
    </source>
</evidence>
<dbReference type="InterPro" id="IPR013519">
    <property type="entry name" value="Int_alpha_beta-p"/>
</dbReference>
<dbReference type="Proteomes" id="UP000199513">
    <property type="component" value="Unassembled WGS sequence"/>
</dbReference>
<protein>
    <submittedName>
        <fullName evidence="5">Repeat domain-containing protein</fullName>
    </submittedName>
</protein>
<dbReference type="AlphaFoldDB" id="A0A1I2JF32"/>
<keyword evidence="2" id="KW-0677">Repeat</keyword>
<dbReference type="OrthoDB" id="1488345at2"/>
<accession>A0A1I2JF32</accession>
<evidence type="ECO:0000313" key="6">
    <source>
        <dbReference type="Proteomes" id="UP000199513"/>
    </source>
</evidence>
<dbReference type="Pfam" id="PF13517">
    <property type="entry name" value="FG-GAP_3"/>
    <property type="match status" value="5"/>
</dbReference>
<evidence type="ECO:0000256" key="1">
    <source>
        <dbReference type="ARBA" id="ARBA00022729"/>
    </source>
</evidence>
<dbReference type="SMART" id="SM00191">
    <property type="entry name" value="Int_alpha"/>
    <property type="match status" value="3"/>
</dbReference>
<dbReference type="InterPro" id="IPR028994">
    <property type="entry name" value="Integrin_alpha_N"/>
</dbReference>
<dbReference type="SUPFAM" id="SSF69318">
    <property type="entry name" value="Integrin alpha N-terminal domain"/>
    <property type="match status" value="3"/>
</dbReference>
<keyword evidence="1" id="KW-0732">Signal</keyword>
<name>A0A1I2JF32_9BACT</name>
<evidence type="ECO:0000313" key="5">
    <source>
        <dbReference type="EMBL" id="SFF53445.1"/>
    </source>
</evidence>
<dbReference type="Gene3D" id="2.130.10.130">
    <property type="entry name" value="Integrin alpha, N-terminal"/>
    <property type="match status" value="3"/>
</dbReference>
<sequence>MKNITTVYLLTLLIYLLFSCQKKSDTLFTLLSSDDTGITFNNAIIATSEVNIMTREFIYNGGGVAVGDFNQDGLQDIFFSGNAVPNELYLNKGDLEFENVSEKAGIAAPDRWSQGIAVVDINNDDKLDIYVCATFSQEASRRQNMLFVNQGNDKNGVPIFKDMAKEYNVADTAHSANAAFFDYDNDGDLDLYVLMNEMNEQFPSQYRAKALDGQSRTTDRLYRNDWDETLKHPVFTDVSRHANILIEGFGHGVAIVDINQDGWKDIYVTNDYLKNDLFYINNQNGTFTNRIADMIKHQSFSAMGNDIADINNDGLVDIIALDMLPASNKRKKQMIGANRYADYVLNDQYGYEYQYIRNTLQLNQGINPETGLPVFSEIGMLAGVFDTDWSWSSLFMDFDNDGLRDLLITNGFPKDVTDHDFGAFRSGATNLFATYDNLKSQIPEVKIPNYIFKNNGNYTFSDKSKEWGTNYISFTNGTAVADLDNDGDLDIVTNNINDEAFLLKNNLNDNKGKEIQNNWLRIKFVGNEKNKLGLGAKVWVYTREGMQFYEHSFYRGFLSSSENLAHFGLGKSKVIDSIRVVWNDNKTELLKSISPNQSILINYQNAQEKITNYQLSITNYQTTNNQQLTSNSQQFQTIPNNILNFTHLELDFVDFNIQRTLPHKFSQAGPCIAVADVNGDGLDDFFVGGAFKFHGTLFTQNQDGTFSAQIFNPEKLPIKSATPTPYNPKDIPFKPIENINKLQEDAGALFFDADGDGDNDLYVASGSYEFSQGAPNQQDRLYINDGKGNFKIDTTALPIMRESKLCVKAADFDGDGDLDLFVGGRVVPAKYPMPVKSYILRNDTRQGKIKFTDITKEICPELENLGMITDALWSDFDNDNQADLVIVGEFMPITFFKNNQGKLIANNQQLTTNNKIGWWKSIVAGDFDNDGDIDYVAGNYGLNSMYKATENEPTAIFAKDFDGNGSYDAVLSCFMNDSLGNRASYPMHSRDDMIKQMLFMRRKFPRYAKYGLATTNDIFSKDSLQGAQILQANYFESAYIENQGDGNFSMKSLPMEAQFAPLFGMKATDIDGDGNLDLLAVGNDYGCEVFIGRLDALYGLYLKGDGKGNFKAIPLYQSGFIVPKDGKALATLYDKNGKEIFIASQNKDKLKCFVVNESTLQMKIPAKEKDPISRSIKINPDDVFAEITFKNGKKRRLEFYYGDTYLSQSARRMKIDETMSKIVIHNRKGESREIGKIN</sequence>
<dbReference type="PROSITE" id="PS51257">
    <property type="entry name" value="PROKAR_LIPOPROTEIN"/>
    <property type="match status" value="1"/>
</dbReference>
<dbReference type="RefSeq" id="WP_091549188.1">
    <property type="nucleotide sequence ID" value="NZ_FONY01000050.1"/>
</dbReference>
<dbReference type="InterPro" id="IPR027039">
    <property type="entry name" value="Crtac1"/>
</dbReference>
<evidence type="ECO:0000256" key="2">
    <source>
        <dbReference type="ARBA" id="ARBA00022737"/>
    </source>
</evidence>
<reference evidence="5 6" key="1">
    <citation type="submission" date="2016-10" db="EMBL/GenBank/DDBJ databases">
        <authorList>
            <person name="de Groot N.N."/>
        </authorList>
    </citation>
    <scope>NUCLEOTIDE SEQUENCE [LARGE SCALE GENOMIC DNA]</scope>
    <source>
        <strain>GEY</strain>
        <strain evidence="6">DSM 9560</strain>
    </source>
</reference>
<proteinExistence type="predicted"/>
<feature type="domain" description="ASPIC/UnbV" evidence="4">
    <location>
        <begin position="533"/>
        <end position="599"/>
    </location>
</feature>
<dbReference type="EMBL" id="FONY01000050">
    <property type="protein sequence ID" value="SFF53445.1"/>
    <property type="molecule type" value="Genomic_DNA"/>
</dbReference>
<keyword evidence="3" id="KW-0325">Glycoprotein</keyword>
<dbReference type="PANTHER" id="PTHR16026">
    <property type="entry name" value="CARTILAGE ACIDIC PROTEIN 1"/>
    <property type="match status" value="1"/>
</dbReference>
<evidence type="ECO:0000259" key="4">
    <source>
        <dbReference type="Pfam" id="PF07593"/>
    </source>
</evidence>
<dbReference type="STRING" id="1003.SAMN04488541_105023"/>
<gene>
    <name evidence="5" type="ORF">SAMN04488541_105023</name>
</gene>